<dbReference type="Pfam" id="PF00656">
    <property type="entry name" value="Peptidase_C14"/>
    <property type="match status" value="1"/>
</dbReference>
<dbReference type="EMBL" id="JH711582">
    <property type="protein sequence ID" value="EIW78423.1"/>
    <property type="molecule type" value="Genomic_DNA"/>
</dbReference>
<evidence type="ECO:0000313" key="3">
    <source>
        <dbReference type="EMBL" id="EIW78423.1"/>
    </source>
</evidence>
<protein>
    <recommendedName>
        <fullName evidence="2">Peptidase C14 caspase domain-containing protein</fullName>
    </recommendedName>
</protein>
<dbReference type="GeneID" id="19205771"/>
<keyword evidence="4" id="KW-1185">Reference proteome</keyword>
<comment type="similarity">
    <text evidence="1">Belongs to the peptidase C14B family.</text>
</comment>
<dbReference type="RefSeq" id="XP_007771460.1">
    <property type="nucleotide sequence ID" value="XM_007773270.1"/>
</dbReference>
<dbReference type="PANTHER" id="PTHR48104">
    <property type="entry name" value="METACASPASE-4"/>
    <property type="match status" value="1"/>
</dbReference>
<feature type="non-terminal residue" evidence="3">
    <location>
        <position position="160"/>
    </location>
</feature>
<evidence type="ECO:0000256" key="1">
    <source>
        <dbReference type="ARBA" id="ARBA00009005"/>
    </source>
</evidence>
<evidence type="ECO:0000313" key="4">
    <source>
        <dbReference type="Proteomes" id="UP000053558"/>
    </source>
</evidence>
<dbReference type="PANTHER" id="PTHR48104:SF30">
    <property type="entry name" value="METACASPASE-1"/>
    <property type="match status" value="1"/>
</dbReference>
<dbReference type="GO" id="GO:0006508">
    <property type="term" value="P:proteolysis"/>
    <property type="evidence" value="ECO:0007669"/>
    <property type="project" value="InterPro"/>
</dbReference>
<proteinExistence type="inferred from homology"/>
<gene>
    <name evidence="3" type="ORF">CONPUDRAFT_167435</name>
</gene>
<feature type="domain" description="Peptidase C14 caspase" evidence="2">
    <location>
        <begin position="9"/>
        <end position="155"/>
    </location>
</feature>
<dbReference type="GO" id="GO:0005737">
    <property type="term" value="C:cytoplasm"/>
    <property type="evidence" value="ECO:0007669"/>
    <property type="project" value="TreeGrafter"/>
</dbReference>
<accession>A0A5M3MH35</accession>
<evidence type="ECO:0000259" key="2">
    <source>
        <dbReference type="Pfam" id="PF00656"/>
    </source>
</evidence>
<dbReference type="GO" id="GO:0004197">
    <property type="term" value="F:cysteine-type endopeptidase activity"/>
    <property type="evidence" value="ECO:0007669"/>
    <property type="project" value="InterPro"/>
</dbReference>
<dbReference type="Gene3D" id="3.40.50.12660">
    <property type="match status" value="1"/>
</dbReference>
<dbReference type="Proteomes" id="UP000053558">
    <property type="component" value="Unassembled WGS sequence"/>
</dbReference>
<organism evidence="3 4">
    <name type="scientific">Coniophora puteana (strain RWD-64-598)</name>
    <name type="common">Brown rot fungus</name>
    <dbReference type="NCBI Taxonomy" id="741705"/>
    <lineage>
        <taxon>Eukaryota</taxon>
        <taxon>Fungi</taxon>
        <taxon>Dikarya</taxon>
        <taxon>Basidiomycota</taxon>
        <taxon>Agaricomycotina</taxon>
        <taxon>Agaricomycetes</taxon>
        <taxon>Agaricomycetidae</taxon>
        <taxon>Boletales</taxon>
        <taxon>Coniophorineae</taxon>
        <taxon>Coniophoraceae</taxon>
        <taxon>Coniophora</taxon>
    </lineage>
</organism>
<dbReference type="OMA" id="NILEAMH"/>
<dbReference type="OrthoDB" id="3223806at2759"/>
<dbReference type="InterPro" id="IPR050452">
    <property type="entry name" value="Metacaspase"/>
</dbReference>
<reference evidence="4" key="1">
    <citation type="journal article" date="2012" name="Science">
        <title>The Paleozoic origin of enzymatic lignin decomposition reconstructed from 31 fungal genomes.</title>
        <authorList>
            <person name="Floudas D."/>
            <person name="Binder M."/>
            <person name="Riley R."/>
            <person name="Barry K."/>
            <person name="Blanchette R.A."/>
            <person name="Henrissat B."/>
            <person name="Martinez A.T."/>
            <person name="Otillar R."/>
            <person name="Spatafora J.W."/>
            <person name="Yadav J.S."/>
            <person name="Aerts A."/>
            <person name="Benoit I."/>
            <person name="Boyd A."/>
            <person name="Carlson A."/>
            <person name="Copeland A."/>
            <person name="Coutinho P.M."/>
            <person name="de Vries R.P."/>
            <person name="Ferreira P."/>
            <person name="Findley K."/>
            <person name="Foster B."/>
            <person name="Gaskell J."/>
            <person name="Glotzer D."/>
            <person name="Gorecki P."/>
            <person name="Heitman J."/>
            <person name="Hesse C."/>
            <person name="Hori C."/>
            <person name="Igarashi K."/>
            <person name="Jurgens J.A."/>
            <person name="Kallen N."/>
            <person name="Kersten P."/>
            <person name="Kohler A."/>
            <person name="Kuees U."/>
            <person name="Kumar T.K.A."/>
            <person name="Kuo A."/>
            <person name="LaButti K."/>
            <person name="Larrondo L.F."/>
            <person name="Lindquist E."/>
            <person name="Ling A."/>
            <person name="Lombard V."/>
            <person name="Lucas S."/>
            <person name="Lundell T."/>
            <person name="Martin R."/>
            <person name="McLaughlin D.J."/>
            <person name="Morgenstern I."/>
            <person name="Morin E."/>
            <person name="Murat C."/>
            <person name="Nagy L.G."/>
            <person name="Nolan M."/>
            <person name="Ohm R.A."/>
            <person name="Patyshakuliyeva A."/>
            <person name="Rokas A."/>
            <person name="Ruiz-Duenas F.J."/>
            <person name="Sabat G."/>
            <person name="Salamov A."/>
            <person name="Samejima M."/>
            <person name="Schmutz J."/>
            <person name="Slot J.C."/>
            <person name="St John F."/>
            <person name="Stenlid J."/>
            <person name="Sun H."/>
            <person name="Sun S."/>
            <person name="Syed K."/>
            <person name="Tsang A."/>
            <person name="Wiebenga A."/>
            <person name="Young D."/>
            <person name="Pisabarro A."/>
            <person name="Eastwood D.C."/>
            <person name="Martin F."/>
            <person name="Cullen D."/>
            <person name="Grigoriev I.V."/>
            <person name="Hibbett D.S."/>
        </authorList>
    </citation>
    <scope>NUCLEOTIDE SEQUENCE [LARGE SCALE GENOMIC DNA]</scope>
    <source>
        <strain evidence="4">RWD-64-598 SS2</strain>
    </source>
</reference>
<dbReference type="AlphaFoldDB" id="A0A5M3MH35"/>
<dbReference type="InterPro" id="IPR011600">
    <property type="entry name" value="Pept_C14_caspase"/>
</dbReference>
<sequence>MSATLAPPRRKALLIAIDYANLPGHEYPELLGGQRQLEWVQGLLIDKYGFNDHDVVIMKDFGPYPQPDGSLWPTSTNILRELDKLVADAAPCDRFFFYFTGHGSQRKCRHGSEPDLRDEAIVDVQGVKLIDNRLHERIRRLPIGAKFFALFDCCHSATIL</sequence>
<name>A0A5M3MH35_CONPW</name>
<dbReference type="KEGG" id="cput:CONPUDRAFT_167435"/>
<comment type="caution">
    <text evidence="3">The sequence shown here is derived from an EMBL/GenBank/DDBJ whole genome shotgun (WGS) entry which is preliminary data.</text>
</comment>